<gene>
    <name evidence="1" type="ORF">GCM10010412_082180</name>
</gene>
<dbReference type="Proteomes" id="UP001501666">
    <property type="component" value="Unassembled WGS sequence"/>
</dbReference>
<comment type="caution">
    <text evidence="1">The sequence shown here is derived from an EMBL/GenBank/DDBJ whole genome shotgun (WGS) entry which is preliminary data.</text>
</comment>
<dbReference type="RefSeq" id="WP_346154434.1">
    <property type="nucleotide sequence ID" value="NZ_BAAATE010000034.1"/>
</dbReference>
<protein>
    <submittedName>
        <fullName evidence="1">Uncharacterized protein</fullName>
    </submittedName>
</protein>
<accession>A0ABN3T316</accession>
<name>A0ABN3T316_9ACTN</name>
<organism evidence="1 2">
    <name type="scientific">Nonomuraea recticatena</name>
    <dbReference type="NCBI Taxonomy" id="46178"/>
    <lineage>
        <taxon>Bacteria</taxon>
        <taxon>Bacillati</taxon>
        <taxon>Actinomycetota</taxon>
        <taxon>Actinomycetes</taxon>
        <taxon>Streptosporangiales</taxon>
        <taxon>Streptosporangiaceae</taxon>
        <taxon>Nonomuraea</taxon>
    </lineage>
</organism>
<reference evidence="1 2" key="1">
    <citation type="journal article" date="2019" name="Int. J. Syst. Evol. Microbiol.">
        <title>The Global Catalogue of Microorganisms (GCM) 10K type strain sequencing project: providing services to taxonomists for standard genome sequencing and annotation.</title>
        <authorList>
            <consortium name="The Broad Institute Genomics Platform"/>
            <consortium name="The Broad Institute Genome Sequencing Center for Infectious Disease"/>
            <person name="Wu L."/>
            <person name="Ma J."/>
        </authorList>
    </citation>
    <scope>NUCLEOTIDE SEQUENCE [LARGE SCALE GENOMIC DNA]</scope>
    <source>
        <strain evidence="1 2">JCM 6835</strain>
    </source>
</reference>
<evidence type="ECO:0000313" key="1">
    <source>
        <dbReference type="EMBL" id="GAA2691727.1"/>
    </source>
</evidence>
<keyword evidence="2" id="KW-1185">Reference proteome</keyword>
<sequence length="85" mass="9165">MNNTDPGMRGCAVLVQQTGRVLTIAVLAWAALTTSSLALAISAWTLAALFILRILFHSADGVLLADRPPAPHTSRQHPHTRVARR</sequence>
<proteinExistence type="predicted"/>
<dbReference type="EMBL" id="BAAATE010000034">
    <property type="protein sequence ID" value="GAA2691727.1"/>
    <property type="molecule type" value="Genomic_DNA"/>
</dbReference>
<evidence type="ECO:0000313" key="2">
    <source>
        <dbReference type="Proteomes" id="UP001501666"/>
    </source>
</evidence>